<keyword evidence="3" id="KW-1185">Reference proteome</keyword>
<proteinExistence type="predicted"/>
<feature type="region of interest" description="Disordered" evidence="1">
    <location>
        <begin position="1"/>
        <end position="21"/>
    </location>
</feature>
<dbReference type="Proteomes" id="UP000239203">
    <property type="component" value="Unassembled WGS sequence"/>
</dbReference>
<comment type="caution">
    <text evidence="2">The sequence shown here is derived from an EMBL/GenBank/DDBJ whole genome shotgun (WGS) entry which is preliminary data.</text>
</comment>
<dbReference type="RefSeq" id="WP_181043732.1">
    <property type="nucleotide sequence ID" value="NZ_CP154825.1"/>
</dbReference>
<name>A0A2S6GIN4_9PSEU</name>
<evidence type="ECO:0000313" key="3">
    <source>
        <dbReference type="Proteomes" id="UP000239203"/>
    </source>
</evidence>
<gene>
    <name evidence="2" type="ORF">CLV40_116135</name>
</gene>
<dbReference type="EMBL" id="PTIX01000016">
    <property type="protein sequence ID" value="PPK65092.1"/>
    <property type="molecule type" value="Genomic_DNA"/>
</dbReference>
<sequence length="149" mass="15722">MTSPASAGNSPPPLRLRLKPAGPATGFVDGAWWPRSTDLTAELAALNGALAERLGHLSRVSYELFAWDPVPRRFTAGEIQIRLEGFRSHPRNTITATGPGRLRISLLVVPPGTAESDARHAMATAAQPGNTERPDEIIAGAALPRTAGA</sequence>
<dbReference type="InterPro" id="IPR046036">
    <property type="entry name" value="DUF5994"/>
</dbReference>
<evidence type="ECO:0000256" key="1">
    <source>
        <dbReference type="SAM" id="MobiDB-lite"/>
    </source>
</evidence>
<evidence type="ECO:0000313" key="2">
    <source>
        <dbReference type="EMBL" id="PPK65092.1"/>
    </source>
</evidence>
<reference evidence="2 3" key="1">
    <citation type="submission" date="2018-02" db="EMBL/GenBank/DDBJ databases">
        <title>Genomic Encyclopedia of Archaeal and Bacterial Type Strains, Phase II (KMG-II): from individual species to whole genera.</title>
        <authorList>
            <person name="Goeker M."/>
        </authorList>
    </citation>
    <scope>NUCLEOTIDE SEQUENCE [LARGE SCALE GENOMIC DNA]</scope>
    <source>
        <strain evidence="2 3">YU 961-1</strain>
    </source>
</reference>
<accession>A0A2S6GIN4</accession>
<dbReference type="AlphaFoldDB" id="A0A2S6GIN4"/>
<organism evidence="2 3">
    <name type="scientific">Actinokineospora auranticolor</name>
    <dbReference type="NCBI Taxonomy" id="155976"/>
    <lineage>
        <taxon>Bacteria</taxon>
        <taxon>Bacillati</taxon>
        <taxon>Actinomycetota</taxon>
        <taxon>Actinomycetes</taxon>
        <taxon>Pseudonocardiales</taxon>
        <taxon>Pseudonocardiaceae</taxon>
        <taxon>Actinokineospora</taxon>
    </lineage>
</organism>
<dbReference type="Pfam" id="PF19457">
    <property type="entry name" value="DUF5994"/>
    <property type="match status" value="1"/>
</dbReference>
<protein>
    <submittedName>
        <fullName evidence="2">Uncharacterized protein</fullName>
    </submittedName>
</protein>